<accession>A0A937W716</accession>
<proteinExistence type="inferred from homology"/>
<keyword evidence="2" id="KW-0966">Cell projection</keyword>
<name>A0A937W716_UNCTE</name>
<dbReference type="Pfam" id="PF01312">
    <property type="entry name" value="Bac_export_2"/>
    <property type="match status" value="1"/>
</dbReference>
<evidence type="ECO:0000313" key="3">
    <source>
        <dbReference type="Proteomes" id="UP000712673"/>
    </source>
</evidence>
<organism evidence="2 3">
    <name type="scientific">Tectimicrobiota bacterium</name>
    <dbReference type="NCBI Taxonomy" id="2528274"/>
    <lineage>
        <taxon>Bacteria</taxon>
        <taxon>Pseudomonadati</taxon>
        <taxon>Nitrospinota/Tectimicrobiota group</taxon>
        <taxon>Candidatus Tectimicrobiota</taxon>
    </lineage>
</organism>
<keyword evidence="2" id="KW-0969">Cilium</keyword>
<dbReference type="GO" id="GO:0009306">
    <property type="term" value="P:protein secretion"/>
    <property type="evidence" value="ECO:0007669"/>
    <property type="project" value="InterPro"/>
</dbReference>
<dbReference type="PANTHER" id="PTHR30531">
    <property type="entry name" value="FLAGELLAR BIOSYNTHETIC PROTEIN FLHB"/>
    <property type="match status" value="1"/>
</dbReference>
<sequence>MTHHSPETRRAAVALKYDAATESAPKVVAKGHGLVAEKIIALAQAQGIPIREDPDLVQVLTQMDLDQEIPPTLYQVVAELLVFVYRMNQRYPHETSSQGV</sequence>
<dbReference type="EMBL" id="VGLS01000988">
    <property type="protein sequence ID" value="MBM3226644.1"/>
    <property type="molecule type" value="Genomic_DNA"/>
</dbReference>
<dbReference type="GO" id="GO:0005886">
    <property type="term" value="C:plasma membrane"/>
    <property type="evidence" value="ECO:0007669"/>
    <property type="project" value="TreeGrafter"/>
</dbReference>
<gene>
    <name evidence="2" type="ORF">FJZ47_23005</name>
</gene>
<dbReference type="PANTHER" id="PTHR30531:SF12">
    <property type="entry name" value="FLAGELLAR BIOSYNTHETIC PROTEIN FLHB"/>
    <property type="match status" value="1"/>
</dbReference>
<dbReference type="InterPro" id="IPR006135">
    <property type="entry name" value="T3SS_substrate_exporter"/>
</dbReference>
<dbReference type="InterPro" id="IPR029025">
    <property type="entry name" value="T3SS_substrate_exporter_C"/>
</dbReference>
<dbReference type="SUPFAM" id="SSF160544">
    <property type="entry name" value="EscU C-terminal domain-like"/>
    <property type="match status" value="1"/>
</dbReference>
<protein>
    <submittedName>
        <fullName evidence="2">Flagellar biosynthesis protein FlhB</fullName>
    </submittedName>
</protein>
<comment type="similarity">
    <text evidence="1">Belongs to the type III secretion exporter family.</text>
</comment>
<dbReference type="Proteomes" id="UP000712673">
    <property type="component" value="Unassembled WGS sequence"/>
</dbReference>
<evidence type="ECO:0000313" key="2">
    <source>
        <dbReference type="EMBL" id="MBM3226644.1"/>
    </source>
</evidence>
<evidence type="ECO:0000256" key="1">
    <source>
        <dbReference type="ARBA" id="ARBA00010690"/>
    </source>
</evidence>
<dbReference type="AlphaFoldDB" id="A0A937W716"/>
<keyword evidence="2" id="KW-0282">Flagellum</keyword>
<reference evidence="2" key="1">
    <citation type="submission" date="2019-03" db="EMBL/GenBank/DDBJ databases">
        <title>Lake Tanganyika Metagenome-Assembled Genomes (MAGs).</title>
        <authorList>
            <person name="Tran P."/>
        </authorList>
    </citation>
    <scope>NUCLEOTIDE SEQUENCE</scope>
    <source>
        <strain evidence="2">K_DeepCast_65m_m2_066</strain>
    </source>
</reference>
<comment type="caution">
    <text evidence="2">The sequence shown here is derived from an EMBL/GenBank/DDBJ whole genome shotgun (WGS) entry which is preliminary data.</text>
</comment>
<dbReference type="Gene3D" id="3.40.1690.10">
    <property type="entry name" value="secretion proteins EscU"/>
    <property type="match status" value="1"/>
</dbReference>